<dbReference type="GO" id="GO:0032259">
    <property type="term" value="P:methylation"/>
    <property type="evidence" value="ECO:0007669"/>
    <property type="project" value="UniProtKB-KW"/>
</dbReference>
<evidence type="ECO:0008006" key="12">
    <source>
        <dbReference type="Google" id="ProtNLM"/>
    </source>
</evidence>
<keyword evidence="2" id="KW-0158">Chromosome</keyword>
<keyword evidence="5" id="KW-0949">S-adenosyl-L-methionine</keyword>
<dbReference type="PROSITE" id="PS50280">
    <property type="entry name" value="SET"/>
    <property type="match status" value="1"/>
</dbReference>
<dbReference type="GO" id="GO:0008270">
    <property type="term" value="F:zinc ion binding"/>
    <property type="evidence" value="ECO:0007669"/>
    <property type="project" value="InterPro"/>
</dbReference>
<dbReference type="InterPro" id="IPR046341">
    <property type="entry name" value="SET_dom_sf"/>
</dbReference>
<evidence type="ECO:0000259" key="8">
    <source>
        <dbReference type="PROSITE" id="PS50280"/>
    </source>
</evidence>
<evidence type="ECO:0000256" key="2">
    <source>
        <dbReference type="ARBA" id="ARBA00022454"/>
    </source>
</evidence>
<dbReference type="AlphaFoldDB" id="A0AAN9Y0J3"/>
<dbReference type="GO" id="GO:0008170">
    <property type="term" value="F:N-methyltransferase activity"/>
    <property type="evidence" value="ECO:0007669"/>
    <property type="project" value="UniProtKB-ARBA"/>
</dbReference>
<keyword evidence="3" id="KW-0489">Methyltransferase</keyword>
<accession>A0AAN9Y0J3</accession>
<dbReference type="InterPro" id="IPR001214">
    <property type="entry name" value="SET_dom"/>
</dbReference>
<dbReference type="Pfam" id="PF05033">
    <property type="entry name" value="Pre-SET"/>
    <property type="match status" value="1"/>
</dbReference>
<evidence type="ECO:0000313" key="10">
    <source>
        <dbReference type="EMBL" id="KAK7579884.1"/>
    </source>
</evidence>
<gene>
    <name evidence="10" type="ORF">V9T40_000513</name>
</gene>
<dbReference type="PANTHER" id="PTHR46223:SF3">
    <property type="entry name" value="HISTONE-LYSINE N-METHYLTRANSFERASE SET-23"/>
    <property type="match status" value="1"/>
</dbReference>
<dbReference type="GO" id="GO:0005694">
    <property type="term" value="C:chromosome"/>
    <property type="evidence" value="ECO:0007669"/>
    <property type="project" value="UniProtKB-SubCell"/>
</dbReference>
<dbReference type="SUPFAM" id="SSF82199">
    <property type="entry name" value="SET domain"/>
    <property type="match status" value="1"/>
</dbReference>
<dbReference type="InterPro" id="IPR050973">
    <property type="entry name" value="H3K9_Histone-Lys_N-MTase"/>
</dbReference>
<comment type="subcellular location">
    <subcellularLocation>
        <location evidence="1">Chromosome</location>
    </subcellularLocation>
</comment>
<keyword evidence="6" id="KW-0479">Metal-binding</keyword>
<dbReference type="PANTHER" id="PTHR46223">
    <property type="entry name" value="HISTONE-LYSINE N-METHYLTRANSFERASE SUV39H"/>
    <property type="match status" value="1"/>
</dbReference>
<evidence type="ECO:0000259" key="9">
    <source>
        <dbReference type="PROSITE" id="PS50867"/>
    </source>
</evidence>
<feature type="domain" description="SET" evidence="8">
    <location>
        <begin position="263"/>
        <end position="383"/>
    </location>
</feature>
<dbReference type="Gene3D" id="2.170.270.10">
    <property type="entry name" value="SET domain"/>
    <property type="match status" value="1"/>
</dbReference>
<feature type="domain" description="Pre-SET" evidence="9">
    <location>
        <begin position="200"/>
        <end position="260"/>
    </location>
</feature>
<dbReference type="SMART" id="SM00468">
    <property type="entry name" value="PreSET"/>
    <property type="match status" value="1"/>
</dbReference>
<evidence type="ECO:0000256" key="5">
    <source>
        <dbReference type="ARBA" id="ARBA00022691"/>
    </source>
</evidence>
<dbReference type="GO" id="GO:0008757">
    <property type="term" value="F:S-adenosylmethionine-dependent methyltransferase activity"/>
    <property type="evidence" value="ECO:0007669"/>
    <property type="project" value="UniProtKB-ARBA"/>
</dbReference>
<proteinExistence type="predicted"/>
<evidence type="ECO:0000256" key="7">
    <source>
        <dbReference type="ARBA" id="ARBA00022833"/>
    </source>
</evidence>
<evidence type="ECO:0000313" key="11">
    <source>
        <dbReference type="Proteomes" id="UP001367676"/>
    </source>
</evidence>
<keyword evidence="7" id="KW-0862">Zinc</keyword>
<evidence type="ECO:0000256" key="4">
    <source>
        <dbReference type="ARBA" id="ARBA00022679"/>
    </source>
</evidence>
<keyword evidence="4" id="KW-0808">Transferase</keyword>
<dbReference type="Proteomes" id="UP001367676">
    <property type="component" value="Unassembled WGS sequence"/>
</dbReference>
<dbReference type="PROSITE" id="PS50867">
    <property type="entry name" value="PRE_SET"/>
    <property type="match status" value="1"/>
</dbReference>
<evidence type="ECO:0000256" key="6">
    <source>
        <dbReference type="ARBA" id="ARBA00022723"/>
    </source>
</evidence>
<dbReference type="SMART" id="SM00317">
    <property type="entry name" value="SET"/>
    <property type="match status" value="1"/>
</dbReference>
<dbReference type="InterPro" id="IPR007728">
    <property type="entry name" value="Pre-SET_dom"/>
</dbReference>
<protein>
    <recommendedName>
        <fullName evidence="12">Histone-lysine N-methyltransferase</fullName>
    </recommendedName>
</protein>
<keyword evidence="11" id="KW-1185">Reference proteome</keyword>
<dbReference type="Pfam" id="PF00856">
    <property type="entry name" value="SET"/>
    <property type="match status" value="1"/>
</dbReference>
<name>A0AAN9Y0J3_9HEMI</name>
<dbReference type="GO" id="GO:0042054">
    <property type="term" value="F:histone methyltransferase activity"/>
    <property type="evidence" value="ECO:0007669"/>
    <property type="project" value="InterPro"/>
</dbReference>
<sequence>MDGRQLRPIDEPLTVISLRLVGGNKKECLVQRATGKPEWVGSERVRENDILVYYKSLVPVTRPSNSLIIERFAAVDDADRNTLLRTFLTHSGLVLPASKREDIAQKLKTLKSEFDPVVDKEYVLSVAQLRKSIVIESIVDEQQRQKEELRDNVKSMVCQAENNRIRAENKVDLDGLAWFEFTDELHPMRGINLEEFAKAKGCECDDRCRTAGCACIRAANSEQTYYQNGKLSARVRVVYECNRNCKCSRKDCCNSVVTKGCPYALVLFKTFNGCGWGVRTTEEIPKGSYVLTYTGEIITAEEKERRSSIFVFALNEDETKQERCLFVDALSKGNLSRFVNHSCVPNIKVVKVFSDYADERLPMIVFFAYRTIQLGEELSINYGEAYQLERCKCGRKRCSGANGFK</sequence>
<organism evidence="10 11">
    <name type="scientific">Parthenolecanium corni</name>
    <dbReference type="NCBI Taxonomy" id="536013"/>
    <lineage>
        <taxon>Eukaryota</taxon>
        <taxon>Metazoa</taxon>
        <taxon>Ecdysozoa</taxon>
        <taxon>Arthropoda</taxon>
        <taxon>Hexapoda</taxon>
        <taxon>Insecta</taxon>
        <taxon>Pterygota</taxon>
        <taxon>Neoptera</taxon>
        <taxon>Paraneoptera</taxon>
        <taxon>Hemiptera</taxon>
        <taxon>Sternorrhyncha</taxon>
        <taxon>Coccoidea</taxon>
        <taxon>Coccidae</taxon>
        <taxon>Parthenolecanium</taxon>
    </lineage>
</organism>
<dbReference type="EMBL" id="JBBCAQ010000034">
    <property type="protein sequence ID" value="KAK7579884.1"/>
    <property type="molecule type" value="Genomic_DNA"/>
</dbReference>
<evidence type="ECO:0000256" key="3">
    <source>
        <dbReference type="ARBA" id="ARBA00022603"/>
    </source>
</evidence>
<evidence type="ECO:0000256" key="1">
    <source>
        <dbReference type="ARBA" id="ARBA00004286"/>
    </source>
</evidence>
<reference evidence="10 11" key="1">
    <citation type="submission" date="2024-03" db="EMBL/GenBank/DDBJ databases">
        <title>Adaptation during the transition from Ophiocordyceps entomopathogen to insect associate is accompanied by gene loss and intensified selection.</title>
        <authorList>
            <person name="Ward C.M."/>
            <person name="Onetto C.A."/>
            <person name="Borneman A.R."/>
        </authorList>
    </citation>
    <scope>NUCLEOTIDE SEQUENCE [LARGE SCALE GENOMIC DNA]</scope>
    <source>
        <strain evidence="10">AWRI1</strain>
        <tissue evidence="10">Single Adult Female</tissue>
    </source>
</reference>
<comment type="caution">
    <text evidence="10">The sequence shown here is derived from an EMBL/GenBank/DDBJ whole genome shotgun (WGS) entry which is preliminary data.</text>
</comment>
<dbReference type="GO" id="GO:0005634">
    <property type="term" value="C:nucleus"/>
    <property type="evidence" value="ECO:0007669"/>
    <property type="project" value="InterPro"/>
</dbReference>